<dbReference type="RefSeq" id="XP_025574869.1">
    <property type="nucleotide sequence ID" value="XM_025713335.1"/>
</dbReference>
<dbReference type="GeneID" id="37218200"/>
<gene>
    <name evidence="2" type="ORF">BO80DRAFT_101496</name>
</gene>
<evidence type="ECO:0000313" key="2">
    <source>
        <dbReference type="EMBL" id="RAL00542.1"/>
    </source>
</evidence>
<name>A0A395GY51_9EURO</name>
<dbReference type="EMBL" id="KZ824440">
    <property type="protein sequence ID" value="RAL00542.1"/>
    <property type="molecule type" value="Genomic_DNA"/>
</dbReference>
<feature type="region of interest" description="Disordered" evidence="1">
    <location>
        <begin position="128"/>
        <end position="148"/>
    </location>
</feature>
<keyword evidence="3" id="KW-1185">Reference proteome</keyword>
<dbReference type="AlphaFoldDB" id="A0A395GY51"/>
<accession>A0A395GY51</accession>
<evidence type="ECO:0000256" key="1">
    <source>
        <dbReference type="SAM" id="MobiDB-lite"/>
    </source>
</evidence>
<dbReference type="Proteomes" id="UP000249402">
    <property type="component" value="Unassembled WGS sequence"/>
</dbReference>
<sequence length="326" mass="36939">MTRHCNHSYGKPQRSLSKLLYREGNMYRHRTETAITATSPLNWIIGRPWISSPRITPIWLPLGKSDIPDPSTTGKLSIEQGYLLMLEGSFCLHLVFTDSILRGHNLQSPVHCLRLAYAPVCLDANTRQQSQQPETGSSPTWEDESCSEDSRCGRVGTPYLSYLYFQSTVNWLKCLATPSPCYHCPSPEQPPTARPNVFLSRIRWYGIDQSVCMLLLLPLSTTSFVEASHSLSCLLHHVIKRLSYNSQRDWETKRAKETWHGRSVNLKALSEGELFRRSRNPYPPPPLPLHPCNGQALHTDSLLSLLNPSHLMHTNSPAYPPEQNKA</sequence>
<dbReference type="VEuPathDB" id="FungiDB:BO80DRAFT_101496"/>
<organism evidence="2 3">
    <name type="scientific">Aspergillus ibericus CBS 121593</name>
    <dbReference type="NCBI Taxonomy" id="1448316"/>
    <lineage>
        <taxon>Eukaryota</taxon>
        <taxon>Fungi</taxon>
        <taxon>Dikarya</taxon>
        <taxon>Ascomycota</taxon>
        <taxon>Pezizomycotina</taxon>
        <taxon>Eurotiomycetes</taxon>
        <taxon>Eurotiomycetidae</taxon>
        <taxon>Eurotiales</taxon>
        <taxon>Aspergillaceae</taxon>
        <taxon>Aspergillus</taxon>
        <taxon>Aspergillus subgen. Circumdati</taxon>
    </lineage>
</organism>
<reference evidence="2 3" key="1">
    <citation type="submission" date="2018-02" db="EMBL/GenBank/DDBJ databases">
        <title>The genomes of Aspergillus section Nigri reveals drivers in fungal speciation.</title>
        <authorList>
            <consortium name="DOE Joint Genome Institute"/>
            <person name="Vesth T.C."/>
            <person name="Nybo J."/>
            <person name="Theobald S."/>
            <person name="Brandl J."/>
            <person name="Frisvad J.C."/>
            <person name="Nielsen K.F."/>
            <person name="Lyhne E.K."/>
            <person name="Kogle M.E."/>
            <person name="Kuo A."/>
            <person name="Riley R."/>
            <person name="Clum A."/>
            <person name="Nolan M."/>
            <person name="Lipzen A."/>
            <person name="Salamov A."/>
            <person name="Henrissat B."/>
            <person name="Wiebenga A."/>
            <person name="De vries R.P."/>
            <person name="Grigoriev I.V."/>
            <person name="Mortensen U.H."/>
            <person name="Andersen M.R."/>
            <person name="Baker S.E."/>
        </authorList>
    </citation>
    <scope>NUCLEOTIDE SEQUENCE [LARGE SCALE GENOMIC DNA]</scope>
    <source>
        <strain evidence="2 3">CBS 121593</strain>
    </source>
</reference>
<protein>
    <submittedName>
        <fullName evidence="2">Uncharacterized protein</fullName>
    </submittedName>
</protein>
<evidence type="ECO:0000313" key="3">
    <source>
        <dbReference type="Proteomes" id="UP000249402"/>
    </source>
</evidence>
<proteinExistence type="predicted"/>
<feature type="compositionally biased region" description="Polar residues" evidence="1">
    <location>
        <begin position="128"/>
        <end position="140"/>
    </location>
</feature>